<evidence type="ECO:0000256" key="3">
    <source>
        <dbReference type="ARBA" id="ARBA00023212"/>
    </source>
</evidence>
<organism evidence="6 7">
    <name type="scientific">Sphaeroforma arctica JP610</name>
    <dbReference type="NCBI Taxonomy" id="667725"/>
    <lineage>
        <taxon>Eukaryota</taxon>
        <taxon>Ichthyosporea</taxon>
        <taxon>Ichthyophonida</taxon>
        <taxon>Sphaeroforma</taxon>
    </lineage>
</organism>
<evidence type="ECO:0000256" key="4">
    <source>
        <dbReference type="ARBA" id="ARBA00034706"/>
    </source>
</evidence>
<keyword evidence="2" id="KW-0963">Cytoplasm</keyword>
<name>A0A0L0FT27_9EUKA</name>
<dbReference type="EMBL" id="KQ242253">
    <property type="protein sequence ID" value="KNC79736.1"/>
    <property type="molecule type" value="Genomic_DNA"/>
</dbReference>
<dbReference type="AlphaFoldDB" id="A0A0L0FT27"/>
<evidence type="ECO:0000313" key="7">
    <source>
        <dbReference type="Proteomes" id="UP000054560"/>
    </source>
</evidence>
<proteinExistence type="inferred from homology"/>
<evidence type="ECO:0000256" key="2">
    <source>
        <dbReference type="ARBA" id="ARBA00022490"/>
    </source>
</evidence>
<protein>
    <recommendedName>
        <fullName evidence="5">Dynactin subunit 5</fullName>
    </recommendedName>
</protein>
<evidence type="ECO:0000256" key="1">
    <source>
        <dbReference type="ARBA" id="ARBA00004245"/>
    </source>
</evidence>
<keyword evidence="3" id="KW-0206">Cytoskeleton</keyword>
<dbReference type="Gene3D" id="2.160.10.10">
    <property type="entry name" value="Hexapeptide repeat proteins"/>
    <property type="match status" value="1"/>
</dbReference>
<dbReference type="eggNOG" id="KOG3121">
    <property type="taxonomic scope" value="Eukaryota"/>
</dbReference>
<dbReference type="CDD" id="cd03359">
    <property type="entry name" value="LbH_Dynactin_5"/>
    <property type="match status" value="1"/>
</dbReference>
<dbReference type="OrthoDB" id="417208at2759"/>
<dbReference type="PANTHER" id="PTHR46126:SF1">
    <property type="entry name" value="DYNACTIN SUBUNIT 5"/>
    <property type="match status" value="1"/>
</dbReference>
<comment type="subcellular location">
    <subcellularLocation>
        <location evidence="1">Cytoplasm</location>
        <location evidence="1">Cytoskeleton</location>
    </subcellularLocation>
</comment>
<dbReference type="RefSeq" id="XP_014153638.1">
    <property type="nucleotide sequence ID" value="XM_014298163.1"/>
</dbReference>
<dbReference type="STRING" id="667725.A0A0L0FT27"/>
<dbReference type="PANTHER" id="PTHR46126">
    <property type="entry name" value="DYNACTIN SUBUNIT 5"/>
    <property type="match status" value="1"/>
</dbReference>
<dbReference type="SUPFAM" id="SSF51161">
    <property type="entry name" value="Trimeric LpxA-like enzymes"/>
    <property type="match status" value="1"/>
</dbReference>
<evidence type="ECO:0000256" key="5">
    <source>
        <dbReference type="ARBA" id="ARBA00034865"/>
    </source>
</evidence>
<sequence>MVEEEDFSNYISHIKGIKVSRRANLRGLGNLRTGDQNVFSHGSVLRGDLALITTGRNVFLGTNSVLQPPHKLFKEVRSYYRQQIGSHVVIGRECVVNAAAIGSYVRIGNDVIIGQGCVIKDCVRIEDGAVLPPDMVVAPFSVVGGSPAKIIGRCVDVESQLGEQFAIDTYHTFVAKLDSATPQT</sequence>
<comment type="similarity">
    <text evidence="4">Belongs to the dynactin subunits 5/6 family. Dynactin subunit 5 subfamily.</text>
</comment>
<evidence type="ECO:0000313" key="6">
    <source>
        <dbReference type="EMBL" id="KNC79736.1"/>
    </source>
</evidence>
<dbReference type="InterPro" id="IPR011004">
    <property type="entry name" value="Trimer_LpxA-like_sf"/>
</dbReference>
<dbReference type="Pfam" id="PF21711">
    <property type="entry name" value="DCTN5"/>
    <property type="match status" value="1"/>
</dbReference>
<gene>
    <name evidence="6" type="ORF">SARC_07875</name>
</gene>
<dbReference type="Proteomes" id="UP000054560">
    <property type="component" value="Unassembled WGS sequence"/>
</dbReference>
<accession>A0A0L0FT27</accession>
<dbReference type="GeneID" id="25908379"/>
<reference evidence="6 7" key="1">
    <citation type="submission" date="2011-02" db="EMBL/GenBank/DDBJ databases">
        <title>The Genome Sequence of Sphaeroforma arctica JP610.</title>
        <authorList>
            <consortium name="The Broad Institute Genome Sequencing Platform"/>
            <person name="Russ C."/>
            <person name="Cuomo C."/>
            <person name="Young S.K."/>
            <person name="Zeng Q."/>
            <person name="Gargeya S."/>
            <person name="Alvarado L."/>
            <person name="Berlin A."/>
            <person name="Chapman S.B."/>
            <person name="Chen Z."/>
            <person name="Freedman E."/>
            <person name="Gellesch M."/>
            <person name="Goldberg J."/>
            <person name="Griggs A."/>
            <person name="Gujja S."/>
            <person name="Heilman E."/>
            <person name="Heiman D."/>
            <person name="Howarth C."/>
            <person name="Mehta T."/>
            <person name="Neiman D."/>
            <person name="Pearson M."/>
            <person name="Roberts A."/>
            <person name="Saif S."/>
            <person name="Shea T."/>
            <person name="Shenoy N."/>
            <person name="Sisk P."/>
            <person name="Stolte C."/>
            <person name="Sykes S."/>
            <person name="White J."/>
            <person name="Yandava C."/>
            <person name="Burger G."/>
            <person name="Gray M.W."/>
            <person name="Holland P.W.H."/>
            <person name="King N."/>
            <person name="Lang F.B.F."/>
            <person name="Roger A.J."/>
            <person name="Ruiz-Trillo I."/>
            <person name="Haas B."/>
            <person name="Nusbaum C."/>
            <person name="Birren B."/>
        </authorList>
    </citation>
    <scope>NUCLEOTIDE SEQUENCE [LARGE SCALE GENOMIC DNA]</scope>
    <source>
        <strain evidence="6 7">JP610</strain>
    </source>
</reference>
<keyword evidence="7" id="KW-1185">Reference proteome</keyword>
<dbReference type="GO" id="GO:0005869">
    <property type="term" value="C:dynactin complex"/>
    <property type="evidence" value="ECO:0007669"/>
    <property type="project" value="TreeGrafter"/>
</dbReference>
<dbReference type="InterPro" id="IPR047125">
    <property type="entry name" value="DCTN5"/>
</dbReference>